<keyword evidence="3" id="KW-1185">Reference proteome</keyword>
<organism evidence="2 3">
    <name type="scientific">Lithohypha guttulata</name>
    <dbReference type="NCBI Taxonomy" id="1690604"/>
    <lineage>
        <taxon>Eukaryota</taxon>
        <taxon>Fungi</taxon>
        <taxon>Dikarya</taxon>
        <taxon>Ascomycota</taxon>
        <taxon>Pezizomycotina</taxon>
        <taxon>Eurotiomycetes</taxon>
        <taxon>Chaetothyriomycetidae</taxon>
        <taxon>Chaetothyriales</taxon>
        <taxon>Trichomeriaceae</taxon>
        <taxon>Lithohypha</taxon>
    </lineage>
</organism>
<dbReference type="PANTHER" id="PTHR38121:SF2">
    <property type="entry name" value="ACYLTRANSFERASE 3 DOMAIN-CONTAINING PROTEIN"/>
    <property type="match status" value="1"/>
</dbReference>
<proteinExistence type="predicted"/>
<dbReference type="GO" id="GO:0005975">
    <property type="term" value="P:carbohydrate metabolic process"/>
    <property type="evidence" value="ECO:0007669"/>
    <property type="project" value="InterPro"/>
</dbReference>
<dbReference type="SUPFAM" id="SSF49899">
    <property type="entry name" value="Concanavalin A-like lectins/glucanases"/>
    <property type="match status" value="1"/>
</dbReference>
<dbReference type="PROSITE" id="PS51762">
    <property type="entry name" value="GH16_2"/>
    <property type="match status" value="1"/>
</dbReference>
<comment type="caution">
    <text evidence="2">The sequence shown here is derived from an EMBL/GenBank/DDBJ whole genome shotgun (WGS) entry which is preliminary data.</text>
</comment>
<reference evidence="2 3" key="1">
    <citation type="submission" date="2023-08" db="EMBL/GenBank/DDBJ databases">
        <title>Black Yeasts Isolated from many extreme environments.</title>
        <authorList>
            <person name="Coleine C."/>
            <person name="Stajich J.E."/>
            <person name="Selbmann L."/>
        </authorList>
    </citation>
    <scope>NUCLEOTIDE SEQUENCE [LARGE SCALE GENOMIC DNA]</scope>
    <source>
        <strain evidence="2 3">CCFEE 5910</strain>
    </source>
</reference>
<name>A0AAN7Y7D9_9EURO</name>
<dbReference type="CDD" id="cd00413">
    <property type="entry name" value="Glyco_hydrolase_16"/>
    <property type="match status" value="1"/>
</dbReference>
<protein>
    <recommendedName>
        <fullName evidence="1">GH16 domain-containing protein</fullName>
    </recommendedName>
</protein>
<gene>
    <name evidence="2" type="ORF">LTR05_003983</name>
</gene>
<dbReference type="PANTHER" id="PTHR38121">
    <property type="entry name" value="GH16 DOMAIN-CONTAINING PROTEIN"/>
    <property type="match status" value="1"/>
</dbReference>
<dbReference type="InterPro" id="IPR013320">
    <property type="entry name" value="ConA-like_dom_sf"/>
</dbReference>
<dbReference type="Proteomes" id="UP001309876">
    <property type="component" value="Unassembled WGS sequence"/>
</dbReference>
<evidence type="ECO:0000313" key="3">
    <source>
        <dbReference type="Proteomes" id="UP001309876"/>
    </source>
</evidence>
<dbReference type="EMBL" id="JAVRRJ010000003">
    <property type="protein sequence ID" value="KAK5086815.1"/>
    <property type="molecule type" value="Genomic_DNA"/>
</dbReference>
<sequence length="347" mass="38983">MPSNGIRKWAKEKAQDLLNEAQDRVSESDAVMKVKSFFNDDTSTTRPLTTITNTRTSTTSASATPSVPSEPTFDGCAWNVPAAGKFKFEKEYIFENGIPEGLQASRYIVEGSYKGAPYDYRFESKNVYTDHLGFLNLKVPGVQYAQPWSGQTISSAEVTTSFNNILHASVWTKAIFSTVPGTCHGERFQATTCAIDRANLLTAGIFFYKNDQQETDIEYLTDRESLGNNINTTTRDYSNPIPIWYSNQAVTQGAKATQEIGPPPWDVTAVHEYRIDWTKQFTAFYLDGNLQKRYTTNIPTVPGYWIWNNWANGDKAWSSGPPKEDNIFKILSITMYYNTAEENADGC</sequence>
<dbReference type="GO" id="GO:0004553">
    <property type="term" value="F:hydrolase activity, hydrolyzing O-glycosyl compounds"/>
    <property type="evidence" value="ECO:0007669"/>
    <property type="project" value="InterPro"/>
</dbReference>
<evidence type="ECO:0000259" key="1">
    <source>
        <dbReference type="PROSITE" id="PS51762"/>
    </source>
</evidence>
<accession>A0AAN7Y7D9</accession>
<dbReference type="InterPro" id="IPR000757">
    <property type="entry name" value="Beta-glucanase-like"/>
</dbReference>
<feature type="domain" description="GH16" evidence="1">
    <location>
        <begin position="60"/>
        <end position="341"/>
    </location>
</feature>
<evidence type="ECO:0000313" key="2">
    <source>
        <dbReference type="EMBL" id="KAK5086815.1"/>
    </source>
</evidence>
<dbReference type="AlphaFoldDB" id="A0AAN7Y7D9"/>
<dbReference type="Gene3D" id="2.60.120.200">
    <property type="match status" value="1"/>
</dbReference>